<accession>A0A646K993</accession>
<evidence type="ECO:0000256" key="1">
    <source>
        <dbReference type="SAM" id="Phobius"/>
    </source>
</evidence>
<comment type="caution">
    <text evidence="2">The sequence shown here is derived from an EMBL/GenBank/DDBJ whole genome shotgun (WGS) entry which is preliminary data.</text>
</comment>
<protein>
    <submittedName>
        <fullName evidence="2">Uncharacterized protein</fullName>
    </submittedName>
</protein>
<dbReference type="RefSeq" id="WP_153487478.1">
    <property type="nucleotide sequence ID" value="NZ_JBEPDZ010000016.1"/>
</dbReference>
<dbReference type="AlphaFoldDB" id="A0A646K993"/>
<organism evidence="2 3">
    <name type="scientific">Streptomyces jumonjinensis</name>
    <dbReference type="NCBI Taxonomy" id="1945"/>
    <lineage>
        <taxon>Bacteria</taxon>
        <taxon>Bacillati</taxon>
        <taxon>Actinomycetota</taxon>
        <taxon>Actinomycetes</taxon>
        <taxon>Kitasatosporales</taxon>
        <taxon>Streptomycetaceae</taxon>
        <taxon>Streptomyces</taxon>
    </lineage>
</organism>
<keyword evidence="1" id="KW-1133">Transmembrane helix</keyword>
<name>A0A646K993_STRJU</name>
<keyword evidence="3" id="KW-1185">Reference proteome</keyword>
<gene>
    <name evidence="2" type="ORF">FF041_00545</name>
</gene>
<keyword evidence="1" id="KW-0812">Transmembrane</keyword>
<feature type="transmembrane region" description="Helical" evidence="1">
    <location>
        <begin position="33"/>
        <end position="55"/>
    </location>
</feature>
<evidence type="ECO:0000313" key="3">
    <source>
        <dbReference type="Proteomes" id="UP000419138"/>
    </source>
</evidence>
<dbReference type="Proteomes" id="UP000419138">
    <property type="component" value="Unassembled WGS sequence"/>
</dbReference>
<keyword evidence="1" id="KW-0472">Membrane</keyword>
<sequence>MNPNSGRYAVIALALAFAGLEMAAVHLLLDTGTAVRLAADAAVVIVVAACLWAALGRRRCPDKESLAAECARQRRAVRFNADRETRARECGRSGRA</sequence>
<proteinExistence type="predicted"/>
<reference evidence="2 3" key="1">
    <citation type="submission" date="2019-05" db="EMBL/GenBank/DDBJ databases">
        <title>Comparative genomics and metabolomics analyses of clavulanic acid producing Streptomyces species provides insight into specialized metabolism and evolution of beta-lactam biosynthetic gene clusters.</title>
        <authorList>
            <person name="Moore M.A."/>
            <person name="Cruz-Morales P."/>
            <person name="Barona Gomez F."/>
            <person name="Kapil T."/>
        </authorList>
    </citation>
    <scope>NUCLEOTIDE SEQUENCE [LARGE SCALE GENOMIC DNA]</scope>
    <source>
        <strain evidence="2 3">NRRL 5741</strain>
    </source>
</reference>
<dbReference type="EMBL" id="VCLA01000004">
    <property type="protein sequence ID" value="MQS98741.1"/>
    <property type="molecule type" value="Genomic_DNA"/>
</dbReference>
<evidence type="ECO:0000313" key="2">
    <source>
        <dbReference type="EMBL" id="MQS98741.1"/>
    </source>
</evidence>